<proteinExistence type="predicted"/>
<organism evidence="1 2">
    <name type="scientific">Mannheimia indoligenes</name>
    <dbReference type="NCBI Taxonomy" id="3103145"/>
    <lineage>
        <taxon>Bacteria</taxon>
        <taxon>Pseudomonadati</taxon>
        <taxon>Pseudomonadota</taxon>
        <taxon>Gammaproteobacteria</taxon>
        <taxon>Pasteurellales</taxon>
        <taxon>Pasteurellaceae</taxon>
        <taxon>Mannheimia</taxon>
    </lineage>
</organism>
<name>A0ABU7ZHP7_9PAST</name>
<dbReference type="RefSeq" id="WP_334254504.1">
    <property type="nucleotide sequence ID" value="NZ_JBAJJM010000013.1"/>
</dbReference>
<evidence type="ECO:0000313" key="1">
    <source>
        <dbReference type="EMBL" id="MEG9476516.1"/>
    </source>
</evidence>
<evidence type="ECO:0000313" key="2">
    <source>
        <dbReference type="Proteomes" id="UP001432017"/>
    </source>
</evidence>
<sequence>MSLLDKYPYIREILDELSECVDNSSYYVVAGENGSVPLKKLNNAKASMASGMGASLDSDEEILVLYDDTLFGSAKDGALITNKKIIVKPSGGWQHCQPYYKSYPISYNKGELNFGDLKLMHLHGRNKLRDGLIKLLSSMIALSNENGEVEYSISDDELRALVDILRETQVKIGDEVAGLDAFFDKYIMPYESEIEDMLRKIGSDGNIEMVIDKVIDFIPAPARYVIPRNLVKKAVLSIKEKVFQS</sequence>
<keyword evidence="2" id="KW-1185">Reference proteome</keyword>
<gene>
    <name evidence="1" type="ORF">V6W77_09570</name>
</gene>
<dbReference type="EMBL" id="JBAJJM010000013">
    <property type="protein sequence ID" value="MEG9476516.1"/>
    <property type="molecule type" value="Genomic_DNA"/>
</dbReference>
<dbReference type="Proteomes" id="UP001432017">
    <property type="component" value="Unassembled WGS sequence"/>
</dbReference>
<accession>A0ABU7ZHP7</accession>
<reference evidence="1" key="1">
    <citation type="submission" date="2023-12" db="EMBL/GenBank/DDBJ databases">
        <title>Mannheima indologenes sp. nov. proposed for Clade V organisms of Mannheimia.</title>
        <authorList>
            <person name="Christensen H."/>
        </authorList>
    </citation>
    <scope>NUCLEOTIDE SEQUENCE</scope>
    <source>
        <strain evidence="1">M14.4</strain>
    </source>
</reference>
<comment type="caution">
    <text evidence="1">The sequence shown here is derived from an EMBL/GenBank/DDBJ whole genome shotgun (WGS) entry which is preliminary data.</text>
</comment>
<protein>
    <submittedName>
        <fullName evidence="1">Uncharacterized protein</fullName>
    </submittedName>
</protein>